<organism evidence="1 2">
    <name type="scientific">Aeromicrobium alkaliterrae</name>
    <dbReference type="NCBI Taxonomy" id="302168"/>
    <lineage>
        <taxon>Bacteria</taxon>
        <taxon>Bacillati</taxon>
        <taxon>Actinomycetota</taxon>
        <taxon>Actinomycetes</taxon>
        <taxon>Propionibacteriales</taxon>
        <taxon>Nocardioidaceae</taxon>
        <taxon>Aeromicrobium</taxon>
    </lineage>
</organism>
<evidence type="ECO:0000313" key="1">
    <source>
        <dbReference type="EMBL" id="GAA1733686.1"/>
    </source>
</evidence>
<accession>A0ABP4VSX0</accession>
<keyword evidence="2" id="KW-1185">Reference proteome</keyword>
<sequence length="147" mass="15094">MDPWGVTAAAYLVSLLGAAGGGPACLDLATLDLHRSAAISSGSADELTTLFVDEAAAASEVAVLQQWNGRGLVLESAMLVIGSCVVVDDSGGRVVLEVVDRLAPTRAIDDVGLSTALPRDDWSRRTVVIQDVDGQWRYAGGSPATGG</sequence>
<comment type="caution">
    <text evidence="1">The sequence shown here is derived from an EMBL/GenBank/DDBJ whole genome shotgun (WGS) entry which is preliminary data.</text>
</comment>
<reference evidence="2" key="1">
    <citation type="journal article" date="2019" name="Int. J. Syst. Evol. Microbiol.">
        <title>The Global Catalogue of Microorganisms (GCM) 10K type strain sequencing project: providing services to taxonomists for standard genome sequencing and annotation.</title>
        <authorList>
            <consortium name="The Broad Institute Genomics Platform"/>
            <consortium name="The Broad Institute Genome Sequencing Center for Infectious Disease"/>
            <person name="Wu L."/>
            <person name="Ma J."/>
        </authorList>
    </citation>
    <scope>NUCLEOTIDE SEQUENCE [LARGE SCALE GENOMIC DNA]</scope>
    <source>
        <strain evidence="2">JCM 13518</strain>
    </source>
</reference>
<dbReference type="EMBL" id="BAAAME010000002">
    <property type="protein sequence ID" value="GAA1733686.1"/>
    <property type="molecule type" value="Genomic_DNA"/>
</dbReference>
<evidence type="ECO:0000313" key="2">
    <source>
        <dbReference type="Proteomes" id="UP001501057"/>
    </source>
</evidence>
<protein>
    <submittedName>
        <fullName evidence="1">Uncharacterized protein</fullName>
    </submittedName>
</protein>
<proteinExistence type="predicted"/>
<dbReference type="Proteomes" id="UP001501057">
    <property type="component" value="Unassembled WGS sequence"/>
</dbReference>
<gene>
    <name evidence="1" type="ORF">GCM10009710_12990</name>
</gene>
<name>A0ABP4VSX0_9ACTN</name>
<dbReference type="RefSeq" id="WP_344198974.1">
    <property type="nucleotide sequence ID" value="NZ_BAAAME010000002.1"/>
</dbReference>